<dbReference type="InterPro" id="IPR016162">
    <property type="entry name" value="Ald_DH_N"/>
</dbReference>
<evidence type="ECO:0000313" key="7">
    <source>
        <dbReference type="Proteomes" id="UP000179157"/>
    </source>
</evidence>
<dbReference type="FunFam" id="3.40.605.10:FF:000007">
    <property type="entry name" value="NAD/NADP-dependent betaine aldehyde dehydrogenase"/>
    <property type="match status" value="1"/>
</dbReference>
<reference evidence="6 7" key="1">
    <citation type="journal article" date="2016" name="Nat. Commun.">
        <title>Thousands of microbial genomes shed light on interconnected biogeochemical processes in an aquifer system.</title>
        <authorList>
            <person name="Anantharaman K."/>
            <person name="Brown C.T."/>
            <person name="Hug L.A."/>
            <person name="Sharon I."/>
            <person name="Castelle C.J."/>
            <person name="Probst A.J."/>
            <person name="Thomas B.C."/>
            <person name="Singh A."/>
            <person name="Wilkins M.J."/>
            <person name="Karaoz U."/>
            <person name="Brodie E.L."/>
            <person name="Williams K.H."/>
            <person name="Hubbard S.S."/>
            <person name="Banfield J.F."/>
        </authorList>
    </citation>
    <scope>NUCLEOTIDE SEQUENCE [LARGE SCALE GENOMIC DNA]</scope>
    <source>
        <strain evidence="7">RBG_16_55_9</strain>
    </source>
</reference>
<comment type="similarity">
    <text evidence="1 4">Belongs to the aldehyde dehydrogenase family.</text>
</comment>
<evidence type="ECO:0000256" key="2">
    <source>
        <dbReference type="ARBA" id="ARBA00023002"/>
    </source>
</evidence>
<gene>
    <name evidence="6" type="ORF">A2Z21_04355</name>
</gene>
<dbReference type="Pfam" id="PF00171">
    <property type="entry name" value="Aldedh"/>
    <property type="match status" value="1"/>
</dbReference>
<dbReference type="InterPro" id="IPR016160">
    <property type="entry name" value="Ald_DH_CS_CYS"/>
</dbReference>
<keyword evidence="2 4" id="KW-0560">Oxidoreductase</keyword>
<evidence type="ECO:0000256" key="1">
    <source>
        <dbReference type="ARBA" id="ARBA00009986"/>
    </source>
</evidence>
<dbReference type="STRING" id="1817864.A2Z21_04355"/>
<dbReference type="EMBL" id="MFGX01000125">
    <property type="protein sequence ID" value="OGF52891.1"/>
    <property type="molecule type" value="Genomic_DNA"/>
</dbReference>
<evidence type="ECO:0000313" key="6">
    <source>
        <dbReference type="EMBL" id="OGF52891.1"/>
    </source>
</evidence>
<dbReference type="InterPro" id="IPR029510">
    <property type="entry name" value="Ald_DH_CS_GLU"/>
</dbReference>
<dbReference type="PROSITE" id="PS00070">
    <property type="entry name" value="ALDEHYDE_DEHYDR_CYS"/>
    <property type="match status" value="1"/>
</dbReference>
<dbReference type="InterPro" id="IPR016163">
    <property type="entry name" value="Ald_DH_C"/>
</dbReference>
<dbReference type="AlphaFoldDB" id="A0A1F5UQ61"/>
<dbReference type="InterPro" id="IPR016161">
    <property type="entry name" value="Ald_DH/histidinol_DH"/>
</dbReference>
<evidence type="ECO:0000256" key="3">
    <source>
        <dbReference type="PROSITE-ProRule" id="PRU10007"/>
    </source>
</evidence>
<evidence type="ECO:0000259" key="5">
    <source>
        <dbReference type="Pfam" id="PF00171"/>
    </source>
</evidence>
<dbReference type="Gene3D" id="3.40.309.10">
    <property type="entry name" value="Aldehyde Dehydrogenase, Chain A, domain 2"/>
    <property type="match status" value="1"/>
</dbReference>
<organism evidence="6 7">
    <name type="scientific">Fraserbacteria sp. (strain RBG_16_55_9)</name>
    <dbReference type="NCBI Taxonomy" id="1817864"/>
    <lineage>
        <taxon>Bacteria</taxon>
        <taxon>Candidatus Fraseribacteriota</taxon>
    </lineage>
</organism>
<dbReference type="PROSITE" id="PS00687">
    <property type="entry name" value="ALDEHYDE_DEHYDR_GLU"/>
    <property type="match status" value="1"/>
</dbReference>
<accession>A0A1F5UQ61</accession>
<dbReference type="InterPro" id="IPR015590">
    <property type="entry name" value="Aldehyde_DH_dom"/>
</dbReference>
<dbReference type="Gene3D" id="3.40.605.10">
    <property type="entry name" value="Aldehyde Dehydrogenase, Chain A, domain 1"/>
    <property type="match status" value="1"/>
</dbReference>
<name>A0A1F5UQ61_FRAXR</name>
<comment type="caution">
    <text evidence="6">The sequence shown here is derived from an EMBL/GenBank/DDBJ whole genome shotgun (WGS) entry which is preliminary data.</text>
</comment>
<protein>
    <recommendedName>
        <fullName evidence="5">Aldehyde dehydrogenase domain-containing protein</fullName>
    </recommendedName>
</protein>
<dbReference type="FunFam" id="3.40.309.10:FF:000012">
    <property type="entry name" value="Betaine aldehyde dehydrogenase"/>
    <property type="match status" value="1"/>
</dbReference>
<dbReference type="GO" id="GO:0016620">
    <property type="term" value="F:oxidoreductase activity, acting on the aldehyde or oxo group of donors, NAD or NADP as acceptor"/>
    <property type="evidence" value="ECO:0007669"/>
    <property type="project" value="InterPro"/>
</dbReference>
<feature type="domain" description="Aldehyde dehydrogenase" evidence="5">
    <location>
        <begin position="19"/>
        <end position="479"/>
    </location>
</feature>
<proteinExistence type="inferred from homology"/>
<dbReference type="PANTHER" id="PTHR11699">
    <property type="entry name" value="ALDEHYDE DEHYDROGENASE-RELATED"/>
    <property type="match status" value="1"/>
</dbReference>
<evidence type="ECO:0000256" key="4">
    <source>
        <dbReference type="RuleBase" id="RU003345"/>
    </source>
</evidence>
<dbReference type="SUPFAM" id="SSF53720">
    <property type="entry name" value="ALDH-like"/>
    <property type="match status" value="1"/>
</dbReference>
<feature type="active site" evidence="3">
    <location>
        <position position="254"/>
    </location>
</feature>
<dbReference type="Proteomes" id="UP000179157">
    <property type="component" value="Unassembled WGS sequence"/>
</dbReference>
<sequence length="485" mass="53314">MAKGKLFQKEYEHFIGGKWVDGSSGKMIPVENPATGEVLAHVPAGNARDIDRAVQAAWKGFQVWRKTSPAERSRVLLEIGRRIEKRTEDFSIMISLENGKVINESLTSEVPLSYDHFYYFGGVCRALQGESIPLGDGVIDFTLREPWGVVGQIVPWNYPMLMPAWKLAPALAAGNCVVMKPAEQAPLTMLEFAKEIGDLLPPGALNFVTGDGPNAGAALVKHPEVRKLAFTGGVDTGKTIVRESSENLTPVTLELGGKSPLIIFPDVDLAKAVESARFGIFFNQGQECTAASRLFVHEKIHDNFIADLSKQTRALRVGDPLDKKSEMGPLITSEALGRVMNYIESGKKQGATLVCGGRRPSKLRKGYFVEPTVFTHVKHKMKISQEEIFGPVLSVIPWKNYDRLIAEANGVPYGLGAGLWTKDINLALKTAQRLEAGMVWINTYGDCPAGMPFGGYKQSGQGREVALQTLYTYTQTKNVYIRVWD</sequence>